<accession>A0A1S2MCK3</accession>
<dbReference type="STRING" id="472963.BKP45_06665"/>
<sequence length="100" mass="11676">MKKNKLFIESKSTVVEDFQTFLSYVESTNIKLTKTKEFLSKKDLRAINEQLIEPILPITAKEQQMDYPIFHLFFHLSLILDVLRKVKAPGGTYLHVHKIV</sequence>
<name>A0A1S2MCK3_9BACI</name>
<keyword evidence="2" id="KW-1185">Reference proteome</keyword>
<dbReference type="RefSeq" id="WP_071388871.1">
    <property type="nucleotide sequence ID" value="NZ_MLQS01000001.1"/>
</dbReference>
<comment type="caution">
    <text evidence="1">The sequence shown here is derived from an EMBL/GenBank/DDBJ whole genome shotgun (WGS) entry which is preliminary data.</text>
</comment>
<dbReference type="AlphaFoldDB" id="A0A1S2MCK3"/>
<organism evidence="1 2">
    <name type="scientific">Anaerobacillus alkalidiazotrophicus</name>
    <dbReference type="NCBI Taxonomy" id="472963"/>
    <lineage>
        <taxon>Bacteria</taxon>
        <taxon>Bacillati</taxon>
        <taxon>Bacillota</taxon>
        <taxon>Bacilli</taxon>
        <taxon>Bacillales</taxon>
        <taxon>Bacillaceae</taxon>
        <taxon>Anaerobacillus</taxon>
    </lineage>
</organism>
<dbReference type="EMBL" id="MLQS01000001">
    <property type="protein sequence ID" value="OIJ22316.1"/>
    <property type="molecule type" value="Genomic_DNA"/>
</dbReference>
<protein>
    <submittedName>
        <fullName evidence="1">Uncharacterized protein</fullName>
    </submittedName>
</protein>
<evidence type="ECO:0000313" key="2">
    <source>
        <dbReference type="Proteomes" id="UP000180057"/>
    </source>
</evidence>
<proteinExistence type="predicted"/>
<evidence type="ECO:0000313" key="1">
    <source>
        <dbReference type="EMBL" id="OIJ22316.1"/>
    </source>
</evidence>
<dbReference type="Proteomes" id="UP000180057">
    <property type="component" value="Unassembled WGS sequence"/>
</dbReference>
<gene>
    <name evidence="1" type="ORF">BKP45_06665</name>
</gene>
<reference evidence="1 2" key="1">
    <citation type="submission" date="2016-10" db="EMBL/GenBank/DDBJ databases">
        <title>Draft genome sequences of four alkaliphilic bacteria belonging to the Anaerobacillus genus.</title>
        <authorList>
            <person name="Bassil N.M."/>
            <person name="Lloyd J.R."/>
        </authorList>
    </citation>
    <scope>NUCLEOTIDE SEQUENCE [LARGE SCALE GENOMIC DNA]</scope>
    <source>
        <strain evidence="1 2">DSM 22531</strain>
    </source>
</reference>